<feature type="region of interest" description="Disordered" evidence="1">
    <location>
        <begin position="1"/>
        <end position="48"/>
    </location>
</feature>
<dbReference type="VEuPathDB" id="ToxoDB:TGP89_265510"/>
<accession>A0A086JKX6</accession>
<dbReference type="SUPFAM" id="SSF52833">
    <property type="entry name" value="Thioredoxin-like"/>
    <property type="match status" value="1"/>
</dbReference>
<evidence type="ECO:0000256" key="1">
    <source>
        <dbReference type="SAM" id="MobiDB-lite"/>
    </source>
</evidence>
<comment type="caution">
    <text evidence="2">The sequence shown here is derived from an EMBL/GenBank/DDBJ whole genome shotgun (WGS) entry which is preliminary data.</text>
</comment>
<feature type="compositionally biased region" description="Acidic residues" evidence="1">
    <location>
        <begin position="260"/>
        <end position="272"/>
    </location>
</feature>
<dbReference type="Proteomes" id="UP000028828">
    <property type="component" value="Unassembled WGS sequence"/>
</dbReference>
<organism evidence="2 3">
    <name type="scientific">Toxoplasma gondii p89</name>
    <dbReference type="NCBI Taxonomy" id="943119"/>
    <lineage>
        <taxon>Eukaryota</taxon>
        <taxon>Sar</taxon>
        <taxon>Alveolata</taxon>
        <taxon>Apicomplexa</taxon>
        <taxon>Conoidasida</taxon>
        <taxon>Coccidia</taxon>
        <taxon>Eucoccidiorida</taxon>
        <taxon>Eimeriorina</taxon>
        <taxon>Sarcocystidae</taxon>
        <taxon>Toxoplasma</taxon>
    </lineage>
</organism>
<dbReference type="Gene3D" id="3.40.30.10">
    <property type="entry name" value="Glutaredoxin"/>
    <property type="match status" value="1"/>
</dbReference>
<sequence length="272" mass="29706">MSDTEEVPLEEIAEEEEVEAGEAEAEEQGGDEEGDEGEEFEEEVSGDVEAEAADVSAAPDAGLGYVEAPDTGEVAEIILVTTSLGSIRRQFFSSQRLKNFLDCKGVVYVIIDSNRDTSSAKNLKDVELFKEWKANRILKATEETEFSSEPEVIIPQVLVDGVFVGDETVVQDFEEDGDLDWIFSRAACPACLHEKPPDAPSCPSCGVTYRSLIPAQYIAEAQVIQMLQGCPYNGEEGEEKDSKERWAASPSFEGGVDLGTFEEGEEPQAEEE</sequence>
<reference evidence="2 3" key="1">
    <citation type="submission" date="2014-03" db="EMBL/GenBank/DDBJ databases">
        <authorList>
            <person name="Sibley D."/>
            <person name="Venepally P."/>
            <person name="Karamycheva S."/>
            <person name="Hadjithomas M."/>
            <person name="Khan A."/>
            <person name="Brunk B."/>
            <person name="Roos D."/>
            <person name="Caler E."/>
            <person name="Lorenzi H."/>
        </authorList>
    </citation>
    <scope>NUCLEOTIDE SEQUENCE [LARGE SCALE GENOMIC DNA]</scope>
    <source>
        <strain evidence="3">p89</strain>
    </source>
</reference>
<dbReference type="InterPro" id="IPR036249">
    <property type="entry name" value="Thioredoxin-like_sf"/>
</dbReference>
<dbReference type="AlphaFoldDB" id="A0A086JKX6"/>
<evidence type="ECO:0000313" key="3">
    <source>
        <dbReference type="Proteomes" id="UP000028828"/>
    </source>
</evidence>
<dbReference type="OrthoDB" id="423313at2759"/>
<gene>
    <name evidence="2" type="ORF">TGP89_265510</name>
</gene>
<evidence type="ECO:0008006" key="4">
    <source>
        <dbReference type="Google" id="ProtNLM"/>
    </source>
</evidence>
<dbReference type="EMBL" id="AEYI02001822">
    <property type="protein sequence ID" value="KFG32794.1"/>
    <property type="molecule type" value="Genomic_DNA"/>
</dbReference>
<evidence type="ECO:0000313" key="2">
    <source>
        <dbReference type="EMBL" id="KFG32794.1"/>
    </source>
</evidence>
<feature type="region of interest" description="Disordered" evidence="1">
    <location>
        <begin position="232"/>
        <end position="272"/>
    </location>
</feature>
<proteinExistence type="predicted"/>
<protein>
    <recommendedName>
        <fullName evidence="4">Glutaredoxin domain-containing protein</fullName>
    </recommendedName>
</protein>
<name>A0A086JKX6_TOXGO</name>